<dbReference type="Proteomes" id="UP001156670">
    <property type="component" value="Unassembled WGS sequence"/>
</dbReference>
<dbReference type="Pfam" id="PF02321">
    <property type="entry name" value="OEP"/>
    <property type="match status" value="2"/>
</dbReference>
<comment type="caution">
    <text evidence="4">The sequence shown here is derived from an EMBL/GenBank/DDBJ whole genome shotgun (WGS) entry which is preliminary data.</text>
</comment>
<name>A0ABQ5XM07_9GAMM</name>
<feature type="signal peptide" evidence="2">
    <location>
        <begin position="1"/>
        <end position="18"/>
    </location>
</feature>
<dbReference type="Gene3D" id="1.20.1600.10">
    <property type="entry name" value="Outer membrane efflux proteins (OEP)"/>
    <property type="match status" value="1"/>
</dbReference>
<dbReference type="PANTHER" id="PTHR30203">
    <property type="entry name" value="OUTER MEMBRANE CATION EFFLUX PROTEIN"/>
    <property type="match status" value="1"/>
</dbReference>
<keyword evidence="4" id="KW-0418">Kinase</keyword>
<dbReference type="RefSeq" id="WP_284320425.1">
    <property type="nucleotide sequence ID" value="NZ_BSOB01000010.1"/>
</dbReference>
<evidence type="ECO:0000313" key="4">
    <source>
        <dbReference type="EMBL" id="GLQ92707.1"/>
    </source>
</evidence>
<dbReference type="PANTHER" id="PTHR30203:SF33">
    <property type="entry name" value="BLR4455 PROTEIN"/>
    <property type="match status" value="1"/>
</dbReference>
<comment type="subcellular location">
    <subcellularLocation>
        <location evidence="2">Cell outer membrane</location>
        <topology evidence="2">Lipid-anchor</topology>
    </subcellularLocation>
</comment>
<keyword evidence="2" id="KW-0732">Signal</keyword>
<protein>
    <submittedName>
        <fullName evidence="4">Histidine kinase</fullName>
    </submittedName>
</protein>
<accession>A0ABQ5XM07</accession>
<evidence type="ECO:0000256" key="3">
    <source>
        <dbReference type="SAM" id="Coils"/>
    </source>
</evidence>
<comment type="similarity">
    <text evidence="1 2">Belongs to the outer membrane factor (OMF) (TC 1.B.17) family.</text>
</comment>
<dbReference type="GO" id="GO:0016301">
    <property type="term" value="F:kinase activity"/>
    <property type="evidence" value="ECO:0007669"/>
    <property type="project" value="UniProtKB-KW"/>
</dbReference>
<organism evidence="4 5">
    <name type="scientific">Dyella acidisoli</name>
    <dbReference type="NCBI Taxonomy" id="1867834"/>
    <lineage>
        <taxon>Bacteria</taxon>
        <taxon>Pseudomonadati</taxon>
        <taxon>Pseudomonadota</taxon>
        <taxon>Gammaproteobacteria</taxon>
        <taxon>Lysobacterales</taxon>
        <taxon>Rhodanobacteraceae</taxon>
        <taxon>Dyella</taxon>
    </lineage>
</organism>
<dbReference type="SUPFAM" id="SSF56954">
    <property type="entry name" value="Outer membrane efflux proteins (OEP)"/>
    <property type="match status" value="1"/>
</dbReference>
<evidence type="ECO:0000256" key="2">
    <source>
        <dbReference type="RuleBase" id="RU362097"/>
    </source>
</evidence>
<reference evidence="5" key="1">
    <citation type="journal article" date="2019" name="Int. J. Syst. Evol. Microbiol.">
        <title>The Global Catalogue of Microorganisms (GCM) 10K type strain sequencing project: providing services to taxonomists for standard genome sequencing and annotation.</title>
        <authorList>
            <consortium name="The Broad Institute Genomics Platform"/>
            <consortium name="The Broad Institute Genome Sequencing Center for Infectious Disease"/>
            <person name="Wu L."/>
            <person name="Ma J."/>
        </authorList>
    </citation>
    <scope>NUCLEOTIDE SEQUENCE [LARGE SCALE GENOMIC DNA]</scope>
    <source>
        <strain evidence="5">NBRC 111980</strain>
    </source>
</reference>
<feature type="coiled-coil region" evidence="3">
    <location>
        <begin position="239"/>
        <end position="266"/>
    </location>
</feature>
<dbReference type="InterPro" id="IPR003423">
    <property type="entry name" value="OMP_efflux"/>
</dbReference>
<sequence>MNRSARARLRGFSVFALATLCAGCAVGPDYHRPSVPSPNGFTRAPMPAAIGAATTHDAQQFMQGDSVPRDWWHAFESPALNDLVQRALAHNPTVDAAQAALRQAKEDVAAQRASFFPTLQASYSPSRNRNAVGTISPTLSSGATYYTLHTAQLSVGYVPDVFGLNRRTVESLSAQADMQRYQLDATYLTLAANVVNAAVQEAGLRAQIEATRATIDADTRALSILQQQAAMGGATALDVAAQAAALAQAQQNLPALQKQLEQTRDLLAVLIGEPPSQADNADLDLEALHLPSALPLSLPSQIIRQRPDVLAAEAQVHAASAEVGIAVANRLPQLSISAQYGGSSTQFSRMFSDDNLFWSLTGTVSQTLFDFGALKHHQRAAEAALDQSKAQYRNVVLTAFQNIADTLYALDEDSKALAAATQAEAATRKTRDLTEQQLQLGAVNALALLSAEQAYQQAVIARIQAVAARYTDTVALYQALGGGWDAHGQAKED</sequence>
<keyword evidence="2" id="KW-0472">Membrane</keyword>
<dbReference type="EMBL" id="BSOB01000010">
    <property type="protein sequence ID" value="GLQ92707.1"/>
    <property type="molecule type" value="Genomic_DNA"/>
</dbReference>
<dbReference type="InterPro" id="IPR010131">
    <property type="entry name" value="MdtP/NodT-like"/>
</dbReference>
<keyword evidence="2" id="KW-1134">Transmembrane beta strand</keyword>
<feature type="chain" id="PRO_5044980435" evidence="2">
    <location>
        <begin position="19"/>
        <end position="493"/>
    </location>
</feature>
<keyword evidence="2" id="KW-0564">Palmitate</keyword>
<gene>
    <name evidence="4" type="ORF">GCM10007901_16580</name>
</gene>
<evidence type="ECO:0000256" key="1">
    <source>
        <dbReference type="ARBA" id="ARBA00007613"/>
    </source>
</evidence>
<keyword evidence="4" id="KW-0808">Transferase</keyword>
<dbReference type="NCBIfam" id="TIGR01845">
    <property type="entry name" value="outer_NodT"/>
    <property type="match status" value="1"/>
</dbReference>
<evidence type="ECO:0000313" key="5">
    <source>
        <dbReference type="Proteomes" id="UP001156670"/>
    </source>
</evidence>
<keyword evidence="3" id="KW-0175">Coiled coil</keyword>
<keyword evidence="2" id="KW-0812">Transmembrane</keyword>
<keyword evidence="5" id="KW-1185">Reference proteome</keyword>
<keyword evidence="2" id="KW-0449">Lipoprotein</keyword>
<proteinExistence type="inferred from homology"/>